<dbReference type="AlphaFoldDB" id="A0A0B1Q811"/>
<sequence length="83" mass="9150">MLDAGFLAARFSLTEAQIRGLMARRLVQSRVERGEGEDVGRWRLTVRIGNRVWRGVVAADGALQSESMGLSPARSSDRLPQNP</sequence>
<comment type="caution">
    <text evidence="1">The sequence shown here is derived from an EMBL/GenBank/DDBJ whole genome shotgun (WGS) entry which is preliminary data.</text>
</comment>
<dbReference type="Pfam" id="PF20132">
    <property type="entry name" value="DUF6522"/>
    <property type="match status" value="1"/>
</dbReference>
<accession>A0A0B1Q811</accession>
<protein>
    <submittedName>
        <fullName evidence="1">Uncharacterized protein</fullName>
    </submittedName>
</protein>
<dbReference type="EMBL" id="JRFJ01000001">
    <property type="protein sequence ID" value="KHJ55516.1"/>
    <property type="molecule type" value="Genomic_DNA"/>
</dbReference>
<name>A0A0B1Q811_9HYPH</name>
<dbReference type="Proteomes" id="UP000030826">
    <property type="component" value="Unassembled WGS sequence"/>
</dbReference>
<evidence type="ECO:0000313" key="2">
    <source>
        <dbReference type="Proteomes" id="UP000030826"/>
    </source>
</evidence>
<evidence type="ECO:0000313" key="1">
    <source>
        <dbReference type="EMBL" id="KHJ55516.1"/>
    </source>
</evidence>
<proteinExistence type="predicted"/>
<dbReference type="InterPro" id="IPR045389">
    <property type="entry name" value="DUF6522"/>
</dbReference>
<gene>
    <name evidence="1" type="ORF">LA66_02340</name>
</gene>
<organism evidence="1 2">
    <name type="scientific">Aureimonas altamirensis</name>
    <dbReference type="NCBI Taxonomy" id="370622"/>
    <lineage>
        <taxon>Bacteria</taxon>
        <taxon>Pseudomonadati</taxon>
        <taxon>Pseudomonadota</taxon>
        <taxon>Alphaproteobacteria</taxon>
        <taxon>Hyphomicrobiales</taxon>
        <taxon>Aurantimonadaceae</taxon>
        <taxon>Aureimonas</taxon>
    </lineage>
</organism>
<reference evidence="1 2" key="1">
    <citation type="submission" date="2014-09" db="EMBL/GenBank/DDBJ databases">
        <title>Isolation and characterization of Aurantimonas altamirensis ON-56566 from clinical sample following a dog bite.</title>
        <authorList>
            <person name="Eshaghi A."/>
            <person name="Li A."/>
            <person name="Shahinas D."/>
            <person name="Bahn P."/>
            <person name="Kus J.V."/>
            <person name="Patel S.N."/>
        </authorList>
    </citation>
    <scope>NUCLEOTIDE SEQUENCE [LARGE SCALE GENOMIC DNA]</scope>
    <source>
        <strain evidence="1 2">ON-56566</strain>
    </source>
</reference>